<keyword evidence="5" id="KW-1133">Transmembrane helix</keyword>
<feature type="transmembrane region" description="Helical" evidence="5">
    <location>
        <begin position="44"/>
        <end position="62"/>
    </location>
</feature>
<keyword evidence="5" id="KW-0812">Transmembrane</keyword>
<dbReference type="NCBIfam" id="TIGR03074">
    <property type="entry name" value="PQQ_membr_DH"/>
    <property type="match status" value="1"/>
</dbReference>
<dbReference type="GO" id="GO:0048038">
    <property type="term" value="F:quinone binding"/>
    <property type="evidence" value="ECO:0007669"/>
    <property type="project" value="InterPro"/>
</dbReference>
<dbReference type="PANTHER" id="PTHR32303:SF4">
    <property type="entry name" value="QUINOPROTEIN GLUCOSE DEHYDROGENASE"/>
    <property type="match status" value="1"/>
</dbReference>
<feature type="transmembrane region" description="Helical" evidence="5">
    <location>
        <begin position="74"/>
        <end position="93"/>
    </location>
</feature>
<dbReference type="GO" id="GO:0016020">
    <property type="term" value="C:membrane"/>
    <property type="evidence" value="ECO:0007669"/>
    <property type="project" value="InterPro"/>
</dbReference>
<evidence type="ECO:0000256" key="4">
    <source>
        <dbReference type="SAM" id="MobiDB-lite"/>
    </source>
</evidence>
<evidence type="ECO:0000313" key="8">
    <source>
        <dbReference type="Proteomes" id="UP000220246"/>
    </source>
</evidence>
<dbReference type="Gene3D" id="2.140.10.10">
    <property type="entry name" value="Quinoprotein alcohol dehydrogenase-like superfamily"/>
    <property type="match status" value="2"/>
</dbReference>
<evidence type="ECO:0000259" key="6">
    <source>
        <dbReference type="Pfam" id="PF01011"/>
    </source>
</evidence>
<dbReference type="EMBL" id="PDEA01000001">
    <property type="protein sequence ID" value="PEH91025.1"/>
    <property type="molecule type" value="Genomic_DNA"/>
</dbReference>
<dbReference type="InterPro" id="IPR011047">
    <property type="entry name" value="Quinoprotein_ADH-like_sf"/>
</dbReference>
<comment type="caution">
    <text evidence="7">The sequence shown here is derived from an EMBL/GenBank/DDBJ whole genome shotgun (WGS) entry which is preliminary data.</text>
</comment>
<comment type="similarity">
    <text evidence="2">Belongs to the bacterial PQQ dehydrogenase family.</text>
</comment>
<feature type="region of interest" description="Disordered" evidence="4">
    <location>
        <begin position="509"/>
        <end position="533"/>
    </location>
</feature>
<proteinExistence type="inferred from homology"/>
<evidence type="ECO:0000256" key="2">
    <source>
        <dbReference type="ARBA" id="ARBA00008156"/>
    </source>
</evidence>
<dbReference type="Pfam" id="PF01011">
    <property type="entry name" value="PQQ"/>
    <property type="match status" value="1"/>
</dbReference>
<reference evidence="8" key="1">
    <citation type="submission" date="2017-09" db="EMBL/GenBank/DDBJ databases">
        <title>FDA dAtabase for Regulatory Grade micrObial Sequences (FDA-ARGOS): Supporting development and validation of Infectious Disease Dx tests.</title>
        <authorList>
            <person name="Minogue T."/>
            <person name="Wolcott M."/>
            <person name="Wasieloski L."/>
            <person name="Aguilar W."/>
            <person name="Moore D."/>
            <person name="Tallon L."/>
            <person name="Sadzewicz L."/>
            <person name="Ott S."/>
            <person name="Zhao X."/>
            <person name="Nagaraj S."/>
            <person name="Vavikolanu K."/>
            <person name="Aluvathingal J."/>
            <person name="Nadendla S."/>
            <person name="Sichtig H."/>
        </authorList>
    </citation>
    <scope>NUCLEOTIDE SEQUENCE [LARGE SCALE GENOMIC DNA]</scope>
    <source>
        <strain evidence="8">FDAARGOS_394</strain>
    </source>
</reference>
<gene>
    <name evidence="7" type="ORF">CRM82_11005</name>
</gene>
<keyword evidence="8" id="KW-1185">Reference proteome</keyword>
<dbReference type="InterPro" id="IPR018391">
    <property type="entry name" value="PQQ_b-propeller_rpt"/>
</dbReference>
<dbReference type="OrthoDB" id="9794322at2"/>
<protein>
    <submittedName>
        <fullName evidence="7">Membrane-bound PQQ-dependent dehydrogenase, glucose/quinate/shikimate family</fullName>
    </submittedName>
</protein>
<keyword evidence="3" id="KW-0560">Oxidoreductase</keyword>
<feature type="domain" description="Pyrrolo-quinoline quinone repeat" evidence="6">
    <location>
        <begin position="166"/>
        <end position="771"/>
    </location>
</feature>
<evidence type="ECO:0000256" key="1">
    <source>
        <dbReference type="ARBA" id="ARBA00001931"/>
    </source>
</evidence>
<feature type="transmembrane region" description="Helical" evidence="5">
    <location>
        <begin position="105"/>
        <end position="125"/>
    </location>
</feature>
<comment type="cofactor">
    <cofactor evidence="1">
        <name>pyrroloquinoline quinone</name>
        <dbReference type="ChEBI" id="CHEBI:58442"/>
    </cofactor>
</comment>
<sequence length="797" mass="86060">MIVLGAALLFAGVRLLAVGGSFVYALTGVLLMASGVLHLQRKQLGFWLFALLSVATYVWSIWESGSNGWAYIPRLAWLIAVSFLWLACWSVVLRMLPNIRPRTYAAVHGALPLVMLLTILVPIQFPSAVQLADTSLAQQRPAAPFSRSQMTSPDGNIAASHDETNWTAYAGSNMGNHYSAAAQITPTNIGQLEKVWEYHHGDVKPAGSKVAYLNESTPLKIGDLLYTCTPTQVIVAVEATTGKERWRFDSKVDPVYLKGGGANCRGVAYFEVPGAQPDSACARRVIWGTTDVRLGAVDATTGQPCESFGQGGFVDLKQGLGKFRPGSTAITSAPTIIRGTIVTGGQVIDSDVRPAPSGVVRGYDAITGQQRWAWDLGRPGVNTPAPAGETYTLSTPNSWAPLSADDELGLVYVTTGNAAGDFYGGTRTEQEGKYSSALVALDASTGQPRWHFQTVHHDVWDYDLSPQPNLVDFPTPDGVRPAVIQATKSAQIFVLDRVTGQPLVPVTEVPVPQTDVPGERTAATQPMSLDMPNTMGRPGKAHELLTEASTWGLTPFDHIQCRIDFRQAHYEGQWTPARVDQQTLVYPGHHGGLNWGGVMVDLQRGLLLLNNQRLPYMQSLVSREKLDAMGAKSFQQAPGKSKGFRVQEGQAYGASKGPWMSSLNQPCIAPPWGFLSAIDLRTREVVWSRPFGTGYDSGPWGIPSRTKWEIGTPSDGTGVTTAGGVTIIGAALDQFIRGYNSETGELLWEQRLPAGNQASPLTFMANGRQYVVAVVGGHERIPTKLGDSIIAWALPQK</sequence>
<accession>A0A2A7V0A1</accession>
<dbReference type="Proteomes" id="UP000220246">
    <property type="component" value="Unassembled WGS sequence"/>
</dbReference>
<dbReference type="CDD" id="cd10280">
    <property type="entry name" value="PQQ_mGDH"/>
    <property type="match status" value="1"/>
</dbReference>
<evidence type="ECO:0000256" key="3">
    <source>
        <dbReference type="ARBA" id="ARBA00023002"/>
    </source>
</evidence>
<dbReference type="STRING" id="1219032.GCA_001515545_01500"/>
<evidence type="ECO:0000313" key="7">
    <source>
        <dbReference type="EMBL" id="PEH91025.1"/>
    </source>
</evidence>
<dbReference type="GO" id="GO:0008876">
    <property type="term" value="F:quinoprotein glucose dehydrogenase activity"/>
    <property type="evidence" value="ECO:0007669"/>
    <property type="project" value="TreeGrafter"/>
</dbReference>
<keyword evidence="5" id="KW-0472">Membrane</keyword>
<dbReference type="PANTHER" id="PTHR32303">
    <property type="entry name" value="QUINOPROTEIN ALCOHOL DEHYDROGENASE (CYTOCHROME C)"/>
    <property type="match status" value="1"/>
</dbReference>
<organism evidence="7 8">
    <name type="scientific">Comamonas terrigena</name>
    <dbReference type="NCBI Taxonomy" id="32013"/>
    <lineage>
        <taxon>Bacteria</taxon>
        <taxon>Pseudomonadati</taxon>
        <taxon>Pseudomonadota</taxon>
        <taxon>Betaproteobacteria</taxon>
        <taxon>Burkholderiales</taxon>
        <taxon>Comamonadaceae</taxon>
        <taxon>Comamonas</taxon>
    </lineage>
</organism>
<evidence type="ECO:0000256" key="5">
    <source>
        <dbReference type="SAM" id="Phobius"/>
    </source>
</evidence>
<dbReference type="InterPro" id="IPR017511">
    <property type="entry name" value="PQQ_mDH"/>
</dbReference>
<dbReference type="AlphaFoldDB" id="A0A2A7V0A1"/>
<dbReference type="InterPro" id="IPR002372">
    <property type="entry name" value="PQQ_rpt_dom"/>
</dbReference>
<name>A0A2A7V0A1_COMTR</name>
<feature type="transmembrane region" description="Helical" evidence="5">
    <location>
        <begin position="6"/>
        <end position="32"/>
    </location>
</feature>
<dbReference type="SUPFAM" id="SSF50998">
    <property type="entry name" value="Quinoprotein alcohol dehydrogenase-like"/>
    <property type="match status" value="1"/>
</dbReference>
<dbReference type="SMART" id="SM00564">
    <property type="entry name" value="PQQ"/>
    <property type="match status" value="5"/>
</dbReference>